<dbReference type="AlphaFoldDB" id="A0AAD7EB40"/>
<protein>
    <submittedName>
        <fullName evidence="3">Fungal-specific transcription factor domain-containing protein</fullName>
    </submittedName>
</protein>
<sequence>MKTRQQYDELLQVLTKSQYTKDDACAAICIITSFIFDGGAGAWQAWVGVLCDYVHSVLRRDPDPRHTFEHCAETTRFIIKVAIWFDVLAAVTTQKAPRLLEYIRKLFSPLESPAVARGGGSLPPLELSMMSVMGCENLVLWVLAEASALSVWKCKQEARGCLSVQDLIKRAVNLEAHLDTTRASPLTYNPTLTLTDARALSADIFRRATRVYLRSIMLGSFPNVREIVESVDEAIALLRRPQMPSSVVRSTMFAFLVCGALTHDERHRQELSRKLDLEEEEPAESVVGNSLSIKKLLETIWNERSKSSPRQPVQ</sequence>
<evidence type="ECO:0000313" key="3">
    <source>
        <dbReference type="EMBL" id="KAJ7306964.1"/>
    </source>
</evidence>
<keyword evidence="4" id="KW-1185">Reference proteome</keyword>
<gene>
    <name evidence="3" type="ORF">DFH08DRAFT_720497</name>
</gene>
<accession>A0AAD7EB40</accession>
<proteinExistence type="predicted"/>
<dbReference type="PANTHER" id="PTHR37534">
    <property type="entry name" value="TRANSCRIPTIONAL ACTIVATOR PROTEIN UGA3"/>
    <property type="match status" value="1"/>
</dbReference>
<dbReference type="GO" id="GO:0005634">
    <property type="term" value="C:nucleus"/>
    <property type="evidence" value="ECO:0007669"/>
    <property type="project" value="UniProtKB-SubCell"/>
</dbReference>
<organism evidence="3 4">
    <name type="scientific">Mycena albidolilacea</name>
    <dbReference type="NCBI Taxonomy" id="1033008"/>
    <lineage>
        <taxon>Eukaryota</taxon>
        <taxon>Fungi</taxon>
        <taxon>Dikarya</taxon>
        <taxon>Basidiomycota</taxon>
        <taxon>Agaricomycotina</taxon>
        <taxon>Agaricomycetes</taxon>
        <taxon>Agaricomycetidae</taxon>
        <taxon>Agaricales</taxon>
        <taxon>Marasmiineae</taxon>
        <taxon>Mycenaceae</taxon>
        <taxon>Mycena</taxon>
    </lineage>
</organism>
<comment type="caution">
    <text evidence="3">The sequence shown here is derived from an EMBL/GenBank/DDBJ whole genome shotgun (WGS) entry which is preliminary data.</text>
</comment>
<evidence type="ECO:0000313" key="4">
    <source>
        <dbReference type="Proteomes" id="UP001218218"/>
    </source>
</evidence>
<dbReference type="InterPro" id="IPR021858">
    <property type="entry name" value="Fun_TF"/>
</dbReference>
<evidence type="ECO:0000256" key="2">
    <source>
        <dbReference type="ARBA" id="ARBA00023242"/>
    </source>
</evidence>
<name>A0AAD7EB40_9AGAR</name>
<comment type="subcellular location">
    <subcellularLocation>
        <location evidence="1">Nucleus</location>
    </subcellularLocation>
</comment>
<evidence type="ECO:0000256" key="1">
    <source>
        <dbReference type="ARBA" id="ARBA00004123"/>
    </source>
</evidence>
<reference evidence="3" key="1">
    <citation type="submission" date="2023-03" db="EMBL/GenBank/DDBJ databases">
        <title>Massive genome expansion in bonnet fungi (Mycena s.s.) driven by repeated elements and novel gene families across ecological guilds.</title>
        <authorList>
            <consortium name="Lawrence Berkeley National Laboratory"/>
            <person name="Harder C.B."/>
            <person name="Miyauchi S."/>
            <person name="Viragh M."/>
            <person name="Kuo A."/>
            <person name="Thoen E."/>
            <person name="Andreopoulos B."/>
            <person name="Lu D."/>
            <person name="Skrede I."/>
            <person name="Drula E."/>
            <person name="Henrissat B."/>
            <person name="Morin E."/>
            <person name="Kohler A."/>
            <person name="Barry K."/>
            <person name="LaButti K."/>
            <person name="Morin E."/>
            <person name="Salamov A."/>
            <person name="Lipzen A."/>
            <person name="Mereny Z."/>
            <person name="Hegedus B."/>
            <person name="Baldrian P."/>
            <person name="Stursova M."/>
            <person name="Weitz H."/>
            <person name="Taylor A."/>
            <person name="Grigoriev I.V."/>
            <person name="Nagy L.G."/>
            <person name="Martin F."/>
            <person name="Kauserud H."/>
        </authorList>
    </citation>
    <scope>NUCLEOTIDE SEQUENCE</scope>
    <source>
        <strain evidence="3">CBHHK002</strain>
    </source>
</reference>
<dbReference type="Proteomes" id="UP001218218">
    <property type="component" value="Unassembled WGS sequence"/>
</dbReference>
<dbReference type="Pfam" id="PF11951">
    <property type="entry name" value="Fungal_trans_2"/>
    <property type="match status" value="1"/>
</dbReference>
<dbReference type="EMBL" id="JARIHO010000090">
    <property type="protein sequence ID" value="KAJ7306964.1"/>
    <property type="molecule type" value="Genomic_DNA"/>
</dbReference>
<keyword evidence="2" id="KW-0539">Nucleus</keyword>
<dbReference type="PANTHER" id="PTHR37534:SF20">
    <property type="entry name" value="PRO1A C6 ZINK-FINGER PROTEIN"/>
    <property type="match status" value="1"/>
</dbReference>